<dbReference type="Proteomes" id="UP000014480">
    <property type="component" value="Unassembled WGS sequence"/>
</dbReference>
<evidence type="ECO:0000313" key="8">
    <source>
        <dbReference type="Proteomes" id="UP000014480"/>
    </source>
</evidence>
<dbReference type="GO" id="GO:0046872">
    <property type="term" value="F:metal ion binding"/>
    <property type="evidence" value="ECO:0007669"/>
    <property type="project" value="UniProtKB-KW"/>
</dbReference>
<organism evidence="7 8">
    <name type="scientific">Colletotrichum orbiculare (strain 104-T / ATCC 96160 / CBS 514.97 / LARS 414 / MAFF 240422)</name>
    <name type="common">Cucumber anthracnose fungus</name>
    <name type="synonym">Colletotrichum lagenarium</name>
    <dbReference type="NCBI Taxonomy" id="1213857"/>
    <lineage>
        <taxon>Eukaryota</taxon>
        <taxon>Fungi</taxon>
        <taxon>Dikarya</taxon>
        <taxon>Ascomycota</taxon>
        <taxon>Pezizomycotina</taxon>
        <taxon>Sordariomycetes</taxon>
        <taxon>Hypocreomycetidae</taxon>
        <taxon>Glomerellales</taxon>
        <taxon>Glomerellaceae</taxon>
        <taxon>Colletotrichum</taxon>
        <taxon>Colletotrichum orbiculare species complex</taxon>
    </lineage>
</organism>
<keyword evidence="8" id="KW-1185">Reference proteome</keyword>
<comment type="caution">
    <text evidence="7">The sequence shown here is derived from an EMBL/GenBank/DDBJ whole genome shotgun (WGS) entry which is preliminary data.</text>
</comment>
<dbReference type="Pfam" id="PF03006">
    <property type="entry name" value="HlyIII"/>
    <property type="match status" value="1"/>
</dbReference>
<evidence type="ECO:0000256" key="2">
    <source>
        <dbReference type="ARBA" id="ARBA00022692"/>
    </source>
</evidence>
<evidence type="ECO:0000256" key="4">
    <source>
        <dbReference type="ARBA" id="ARBA00023136"/>
    </source>
</evidence>
<dbReference type="OrthoDB" id="529367at2759"/>
<gene>
    <name evidence="7" type="ORF">Cob_v007735</name>
</gene>
<sequence length="332" mass="36432">MAAILSTSTVRQRLRAAVGGGGAARLFRSRGDQKGRDNGEKNRLLDWPELPEWQKCGSEHIKTGYREATDSLWECICSWTFVHNETTNIYSHVFGVVLFMLLPWLMFRDGVPSRWKIASTADVVACSIYAAGVTVCLILSVAFHTFMSHSEAYYLAGIKADFYGVLALMWSSTAPLAHYTFPCSPRTRDAYVLLTGLLAILCAVATARPTFGAVHLGHHRALLFGAFGTVAFVLPISHGVLMSGLAEESSKIGGEWVAVTAVCNAVAVLVYSAKFPELWWPKKFDIFGASHQLMHIMVLAAAVAYAKAVAAAFDYRHIQEDTCMDASYEGHR</sequence>
<evidence type="ECO:0000256" key="3">
    <source>
        <dbReference type="ARBA" id="ARBA00022989"/>
    </source>
</evidence>
<dbReference type="GO" id="GO:0038023">
    <property type="term" value="F:signaling receptor activity"/>
    <property type="evidence" value="ECO:0007669"/>
    <property type="project" value="TreeGrafter"/>
</dbReference>
<feature type="transmembrane region" description="Helical" evidence="6">
    <location>
        <begin position="128"/>
        <end position="146"/>
    </location>
</feature>
<dbReference type="STRING" id="1213857.A0A484FPU2"/>
<keyword evidence="2 6" id="KW-0812">Transmembrane</keyword>
<reference evidence="8" key="1">
    <citation type="journal article" date="2013" name="New Phytol.">
        <title>Comparative genomic and transcriptomic analyses reveal the hemibiotrophic stage shift of Colletotrichum fungi.</title>
        <authorList>
            <person name="Gan P."/>
            <person name="Ikeda K."/>
            <person name="Irieda H."/>
            <person name="Narusaka M."/>
            <person name="O'Connell R.J."/>
            <person name="Narusaka Y."/>
            <person name="Takano Y."/>
            <person name="Kubo Y."/>
            <person name="Shirasu K."/>
        </authorList>
    </citation>
    <scope>NUCLEOTIDE SEQUENCE [LARGE SCALE GENOMIC DNA]</scope>
    <source>
        <strain evidence="8">104-T / ATCC 96160 / CBS 514.97 / LARS 414 / MAFF 240422</strain>
    </source>
</reference>
<accession>A0A484FPU2</accession>
<feature type="transmembrane region" description="Helical" evidence="6">
    <location>
        <begin position="221"/>
        <end position="241"/>
    </location>
</feature>
<feature type="transmembrane region" description="Helical" evidence="6">
    <location>
        <begin position="293"/>
        <end position="313"/>
    </location>
</feature>
<dbReference type="GO" id="GO:0006882">
    <property type="term" value="P:intracellular zinc ion homeostasis"/>
    <property type="evidence" value="ECO:0007669"/>
    <property type="project" value="TreeGrafter"/>
</dbReference>
<feature type="binding site" evidence="5">
    <location>
        <position position="291"/>
    </location>
    <ligand>
        <name>Zn(2+)</name>
        <dbReference type="ChEBI" id="CHEBI:29105"/>
    </ligand>
</feature>
<dbReference type="InterPro" id="IPR004254">
    <property type="entry name" value="AdipoR/HlyIII-related"/>
</dbReference>
<dbReference type="AlphaFoldDB" id="A0A484FPU2"/>
<keyword evidence="5" id="KW-0479">Metal-binding</keyword>
<protein>
    <submittedName>
        <fullName evidence="7">ADIPOR-like receptor</fullName>
    </submittedName>
</protein>
<evidence type="ECO:0000256" key="6">
    <source>
        <dbReference type="SAM" id="Phobius"/>
    </source>
</evidence>
<dbReference type="PANTHER" id="PTHR20855:SF130">
    <property type="entry name" value="HAEMOLYSIN-III FAMILY PROTEIN"/>
    <property type="match status" value="1"/>
</dbReference>
<dbReference type="EMBL" id="AMCV02000020">
    <property type="protein sequence ID" value="TDZ19514.1"/>
    <property type="molecule type" value="Genomic_DNA"/>
</dbReference>
<reference evidence="8" key="2">
    <citation type="journal article" date="2019" name="Mol. Plant Microbe Interact.">
        <title>Genome sequence resources for four phytopathogenic fungi from the Colletotrichum orbiculare species complex.</title>
        <authorList>
            <person name="Gan P."/>
            <person name="Tsushima A."/>
            <person name="Narusaka M."/>
            <person name="Narusaka Y."/>
            <person name="Takano Y."/>
            <person name="Kubo Y."/>
            <person name="Shirasu K."/>
        </authorList>
    </citation>
    <scope>GENOME REANNOTATION</scope>
    <source>
        <strain evidence="8">104-T / ATCC 96160 / CBS 514.97 / LARS 414 / MAFF 240422</strain>
    </source>
</reference>
<feature type="transmembrane region" description="Helical" evidence="6">
    <location>
        <begin position="253"/>
        <end position="273"/>
    </location>
</feature>
<comment type="subcellular location">
    <subcellularLocation>
        <location evidence="1">Membrane</location>
        <topology evidence="1">Multi-pass membrane protein</topology>
    </subcellularLocation>
</comment>
<keyword evidence="5" id="KW-0862">Zinc</keyword>
<feature type="binding site" evidence="5">
    <location>
        <position position="295"/>
    </location>
    <ligand>
        <name>Zn(2+)</name>
        <dbReference type="ChEBI" id="CHEBI:29105"/>
    </ligand>
</feature>
<dbReference type="GO" id="GO:0016020">
    <property type="term" value="C:membrane"/>
    <property type="evidence" value="ECO:0007669"/>
    <property type="project" value="UniProtKB-SubCell"/>
</dbReference>
<proteinExistence type="predicted"/>
<evidence type="ECO:0000313" key="7">
    <source>
        <dbReference type="EMBL" id="TDZ19514.1"/>
    </source>
</evidence>
<evidence type="ECO:0000256" key="1">
    <source>
        <dbReference type="ARBA" id="ARBA00004141"/>
    </source>
</evidence>
<evidence type="ECO:0000256" key="5">
    <source>
        <dbReference type="PIRSR" id="PIRSR604254-1"/>
    </source>
</evidence>
<feature type="transmembrane region" description="Helical" evidence="6">
    <location>
        <begin position="89"/>
        <end position="107"/>
    </location>
</feature>
<dbReference type="PANTHER" id="PTHR20855">
    <property type="entry name" value="ADIPOR/PROGESTIN RECEPTOR-RELATED"/>
    <property type="match status" value="1"/>
</dbReference>
<feature type="transmembrane region" description="Helical" evidence="6">
    <location>
        <begin position="190"/>
        <end position="209"/>
    </location>
</feature>
<keyword evidence="4 6" id="KW-0472">Membrane</keyword>
<name>A0A484FPU2_COLOR</name>
<feature type="binding site" evidence="5">
    <location>
        <position position="144"/>
    </location>
    <ligand>
        <name>Zn(2+)</name>
        <dbReference type="ChEBI" id="CHEBI:29105"/>
    </ligand>
</feature>
<keyword evidence="3 6" id="KW-1133">Transmembrane helix</keyword>